<dbReference type="SUPFAM" id="SSF52980">
    <property type="entry name" value="Restriction endonuclease-like"/>
    <property type="match status" value="1"/>
</dbReference>
<dbReference type="Gene3D" id="3.40.600.10">
    <property type="entry name" value="DNA mismatch repair MutH/Restriction endonuclease, type II"/>
    <property type="match status" value="1"/>
</dbReference>
<proteinExistence type="predicted"/>
<evidence type="ECO:0000256" key="1">
    <source>
        <dbReference type="ARBA" id="ARBA00022722"/>
    </source>
</evidence>
<keyword evidence="5" id="KW-1185">Reference proteome</keyword>
<evidence type="ECO:0000313" key="5">
    <source>
        <dbReference type="Proteomes" id="UP000281332"/>
    </source>
</evidence>
<protein>
    <submittedName>
        <fullName evidence="4">Uncharacterized protein</fullName>
    </submittedName>
</protein>
<keyword evidence="2" id="KW-0255">Endonuclease</keyword>
<comment type="caution">
    <text evidence="4">The sequence shown here is derived from an EMBL/GenBank/DDBJ whole genome shotgun (WGS) entry which is preliminary data.</text>
</comment>
<gene>
    <name evidence="4" type="ORF">BBB56_08260</name>
</gene>
<evidence type="ECO:0000256" key="3">
    <source>
        <dbReference type="ARBA" id="ARBA00022801"/>
    </source>
</evidence>
<evidence type="ECO:0000313" key="4">
    <source>
        <dbReference type="EMBL" id="RPE02376.1"/>
    </source>
</evidence>
<dbReference type="OrthoDB" id="5917943at2"/>
<dbReference type="InterPro" id="IPR037057">
    <property type="entry name" value="DNA_rep_MutH/T2_RE_sf"/>
</dbReference>
<keyword evidence="3" id="KW-0378">Hydrolase</keyword>
<dbReference type="GO" id="GO:0016787">
    <property type="term" value="F:hydrolase activity"/>
    <property type="evidence" value="ECO:0007669"/>
    <property type="project" value="UniProtKB-KW"/>
</dbReference>
<dbReference type="AlphaFoldDB" id="A0A3N4P2B4"/>
<dbReference type="InterPro" id="IPR011335">
    <property type="entry name" value="Restrct_endonuc-II-like"/>
</dbReference>
<dbReference type="GO" id="GO:0003677">
    <property type="term" value="F:DNA binding"/>
    <property type="evidence" value="ECO:0007669"/>
    <property type="project" value="InterPro"/>
</dbReference>
<accession>A0A3N4P2B4</accession>
<dbReference type="Proteomes" id="UP000281332">
    <property type="component" value="Unassembled WGS sequence"/>
</dbReference>
<reference evidence="4 5" key="1">
    <citation type="submission" date="2018-11" db="EMBL/GenBank/DDBJ databases">
        <title>Whole genome sequencing of Pantoea sp. RIT388.</title>
        <authorList>
            <person name="Gan H.M."/>
            <person name="Hudson A.O."/>
        </authorList>
    </citation>
    <scope>NUCLEOTIDE SEQUENCE [LARGE SCALE GENOMIC DNA]</scope>
    <source>
        <strain evidence="4 5">RIT388</strain>
    </source>
</reference>
<dbReference type="EMBL" id="RMVG01000004">
    <property type="protein sequence ID" value="RPE02376.1"/>
    <property type="molecule type" value="Genomic_DNA"/>
</dbReference>
<organism evidence="4 5">
    <name type="scientific">Candidatus Pantoea deserta</name>
    <dbReference type="NCBI Taxonomy" id="1869313"/>
    <lineage>
        <taxon>Bacteria</taxon>
        <taxon>Pseudomonadati</taxon>
        <taxon>Pseudomonadota</taxon>
        <taxon>Gammaproteobacteria</taxon>
        <taxon>Enterobacterales</taxon>
        <taxon>Erwiniaceae</taxon>
        <taxon>Pantoea</taxon>
    </lineage>
</organism>
<dbReference type="GO" id="GO:0004519">
    <property type="term" value="F:endonuclease activity"/>
    <property type="evidence" value="ECO:0007669"/>
    <property type="project" value="UniProtKB-KW"/>
</dbReference>
<sequence>MKCPNDLQPIFIRNKTDVVRLRAGSGNTASIGFIKRRHPEEFSTTSGPFARFRFVKEVCDFYWQNYENLVREINDDFSQWSHPLFQRFF</sequence>
<name>A0A3N4P2B4_9GAMM</name>
<evidence type="ECO:0000256" key="2">
    <source>
        <dbReference type="ARBA" id="ARBA00022759"/>
    </source>
</evidence>
<keyword evidence="1" id="KW-0540">Nuclease</keyword>